<name>A0A7J7NVY9_9MAGN</name>
<evidence type="ECO:0000313" key="2">
    <source>
        <dbReference type="Proteomes" id="UP000541444"/>
    </source>
</evidence>
<evidence type="ECO:0000313" key="1">
    <source>
        <dbReference type="EMBL" id="KAF6171162.1"/>
    </source>
</evidence>
<reference evidence="1 2" key="1">
    <citation type="journal article" date="2020" name="IScience">
        <title>Genome Sequencing of the Endangered Kingdonia uniflora (Circaeasteraceae, Ranunculales) Reveals Potential Mechanisms of Evolutionary Specialization.</title>
        <authorList>
            <person name="Sun Y."/>
            <person name="Deng T."/>
            <person name="Zhang A."/>
            <person name="Moore M.J."/>
            <person name="Landis J.B."/>
            <person name="Lin N."/>
            <person name="Zhang H."/>
            <person name="Zhang X."/>
            <person name="Huang J."/>
            <person name="Zhang X."/>
            <person name="Sun H."/>
            <person name="Wang H."/>
        </authorList>
    </citation>
    <scope>NUCLEOTIDE SEQUENCE [LARGE SCALE GENOMIC DNA]</scope>
    <source>
        <strain evidence="1">TB1705</strain>
        <tissue evidence="1">Leaf</tissue>
    </source>
</reference>
<comment type="caution">
    <text evidence="1">The sequence shown here is derived from an EMBL/GenBank/DDBJ whole genome shotgun (WGS) entry which is preliminary data.</text>
</comment>
<keyword evidence="2" id="KW-1185">Reference proteome</keyword>
<accession>A0A7J7NVY9</accession>
<sequence length="150" mass="17014">MEDLTKTWVKPDSTEVLSIHPPPEYLYLNKGSSNFKPLEANAFAYPTKQITDVNPIIRHNNWTNISLQTMGNQLNHIEDHIQRTSNTNINTTITSSSIHNTDIKLAFLVNDFKLSDSQDSEFVNLLVKRIKKLNVNTLEQTSVSEATSDN</sequence>
<dbReference type="OrthoDB" id="1429427at2759"/>
<protein>
    <submittedName>
        <fullName evidence="1">Uncharacterized protein</fullName>
    </submittedName>
</protein>
<dbReference type="Proteomes" id="UP000541444">
    <property type="component" value="Unassembled WGS sequence"/>
</dbReference>
<dbReference type="EMBL" id="JACGCM010000519">
    <property type="protein sequence ID" value="KAF6171162.1"/>
    <property type="molecule type" value="Genomic_DNA"/>
</dbReference>
<organism evidence="1 2">
    <name type="scientific">Kingdonia uniflora</name>
    <dbReference type="NCBI Taxonomy" id="39325"/>
    <lineage>
        <taxon>Eukaryota</taxon>
        <taxon>Viridiplantae</taxon>
        <taxon>Streptophyta</taxon>
        <taxon>Embryophyta</taxon>
        <taxon>Tracheophyta</taxon>
        <taxon>Spermatophyta</taxon>
        <taxon>Magnoliopsida</taxon>
        <taxon>Ranunculales</taxon>
        <taxon>Circaeasteraceae</taxon>
        <taxon>Kingdonia</taxon>
    </lineage>
</organism>
<gene>
    <name evidence="1" type="ORF">GIB67_035119</name>
</gene>
<dbReference type="AlphaFoldDB" id="A0A7J7NVY9"/>
<proteinExistence type="predicted"/>